<dbReference type="RefSeq" id="XP_011398250.1">
    <property type="nucleotide sequence ID" value="XM_011399948.1"/>
</dbReference>
<name>A0A087SI03_AUXPR</name>
<organism evidence="1 2">
    <name type="scientific">Auxenochlorella protothecoides</name>
    <name type="common">Green microalga</name>
    <name type="synonym">Chlorella protothecoides</name>
    <dbReference type="NCBI Taxonomy" id="3075"/>
    <lineage>
        <taxon>Eukaryota</taxon>
        <taxon>Viridiplantae</taxon>
        <taxon>Chlorophyta</taxon>
        <taxon>core chlorophytes</taxon>
        <taxon>Trebouxiophyceae</taxon>
        <taxon>Chlorellales</taxon>
        <taxon>Chlorellaceae</taxon>
        <taxon>Auxenochlorella</taxon>
    </lineage>
</organism>
<evidence type="ECO:0000313" key="2">
    <source>
        <dbReference type="Proteomes" id="UP000028924"/>
    </source>
</evidence>
<dbReference type="EMBL" id="KL662115">
    <property type="protein sequence ID" value="KFM25357.1"/>
    <property type="molecule type" value="Genomic_DNA"/>
</dbReference>
<proteinExistence type="predicted"/>
<gene>
    <name evidence="1" type="ORF">F751_0895</name>
</gene>
<dbReference type="Proteomes" id="UP000028924">
    <property type="component" value="Unassembled WGS sequence"/>
</dbReference>
<dbReference type="AlphaFoldDB" id="A0A087SI03"/>
<reference evidence="1 2" key="1">
    <citation type="journal article" date="2014" name="BMC Genomics">
        <title>Oil accumulation mechanisms of the oleaginous microalga Chlorella protothecoides revealed through its genome, transcriptomes, and proteomes.</title>
        <authorList>
            <person name="Gao C."/>
            <person name="Wang Y."/>
            <person name="Shen Y."/>
            <person name="Yan D."/>
            <person name="He X."/>
            <person name="Dai J."/>
            <person name="Wu Q."/>
        </authorList>
    </citation>
    <scope>NUCLEOTIDE SEQUENCE [LARGE SCALE GENOMIC DNA]</scope>
    <source>
        <strain evidence="1 2">0710</strain>
    </source>
</reference>
<keyword evidence="2" id="KW-1185">Reference proteome</keyword>
<dbReference type="GeneID" id="23612286"/>
<protein>
    <submittedName>
        <fullName evidence="1">Uncharacterized protein</fullName>
    </submittedName>
</protein>
<dbReference type="KEGG" id="apro:F751_0895"/>
<accession>A0A087SI03</accession>
<evidence type="ECO:0000313" key="1">
    <source>
        <dbReference type="EMBL" id="KFM25357.1"/>
    </source>
</evidence>
<sequence>MANELTKVVPHLMLPSTNLILQHLVEWFAPLYRILGVALDAKSKVTKSRIVCLEVDALALNDDPWYGWSEGQIGLGRRCAS</sequence>